<dbReference type="EMBL" id="LJIG01001774">
    <property type="protein sequence ID" value="KRT85166.1"/>
    <property type="molecule type" value="Genomic_DNA"/>
</dbReference>
<proteinExistence type="predicted"/>
<keyword evidence="6" id="KW-0695">RNA-directed DNA polymerase</keyword>
<dbReference type="Proteomes" id="UP000051574">
    <property type="component" value="Unassembled WGS sequence"/>
</dbReference>
<dbReference type="InterPro" id="IPR043502">
    <property type="entry name" value="DNA/RNA_pol_sf"/>
</dbReference>
<dbReference type="SUPFAM" id="SSF56672">
    <property type="entry name" value="DNA/RNA polymerases"/>
    <property type="match status" value="1"/>
</dbReference>
<evidence type="ECO:0000313" key="9">
    <source>
        <dbReference type="Proteomes" id="UP000051574"/>
    </source>
</evidence>
<dbReference type="InterPro" id="IPR050951">
    <property type="entry name" value="Retrovirus_Pol_polyprotein"/>
</dbReference>
<keyword evidence="5" id="KW-0378">Hydrolase</keyword>
<keyword evidence="4" id="KW-0255">Endonuclease</keyword>
<keyword evidence="9" id="KW-1185">Reference proteome</keyword>
<dbReference type="FunFam" id="3.30.420.10:FF:000063">
    <property type="entry name" value="Retrovirus-related Pol polyprotein from transposon 297-like Protein"/>
    <property type="match status" value="1"/>
</dbReference>
<dbReference type="GO" id="GO:0015074">
    <property type="term" value="P:DNA integration"/>
    <property type="evidence" value="ECO:0007669"/>
    <property type="project" value="InterPro"/>
</dbReference>
<gene>
    <name evidence="8" type="ORF">AMK59_2611</name>
</gene>
<dbReference type="InterPro" id="IPR001584">
    <property type="entry name" value="Integrase_cat-core"/>
</dbReference>
<dbReference type="AlphaFoldDB" id="A0A0T6BD38"/>
<dbReference type="InterPro" id="IPR036397">
    <property type="entry name" value="RNaseH_sf"/>
</dbReference>
<dbReference type="Pfam" id="PF17917">
    <property type="entry name" value="RT_RNaseH"/>
    <property type="match status" value="1"/>
</dbReference>
<dbReference type="SUPFAM" id="SSF53098">
    <property type="entry name" value="Ribonuclease H-like"/>
    <property type="match status" value="1"/>
</dbReference>
<dbReference type="InterPro" id="IPR041373">
    <property type="entry name" value="RT_RNaseH"/>
</dbReference>
<dbReference type="InterPro" id="IPR012337">
    <property type="entry name" value="RNaseH-like_sf"/>
</dbReference>
<evidence type="ECO:0000256" key="3">
    <source>
        <dbReference type="ARBA" id="ARBA00022722"/>
    </source>
</evidence>
<comment type="caution">
    <text evidence="8">The sequence shown here is derived from an EMBL/GenBank/DDBJ whole genome shotgun (WGS) entry which is preliminary data.</text>
</comment>
<reference evidence="8 9" key="1">
    <citation type="submission" date="2015-09" db="EMBL/GenBank/DDBJ databases">
        <title>Draft genome of the scarab beetle Oryctes borbonicus.</title>
        <authorList>
            <person name="Meyer J.M."/>
            <person name="Markov G.V."/>
            <person name="Baskaran P."/>
            <person name="Herrmann M."/>
            <person name="Sommer R.J."/>
            <person name="Roedelsperger C."/>
        </authorList>
    </citation>
    <scope>NUCLEOTIDE SEQUENCE [LARGE SCALE GENOMIC DNA]</scope>
    <source>
        <strain evidence="8">OB123</strain>
        <tissue evidence="8">Whole animal</tissue>
    </source>
</reference>
<dbReference type="GO" id="GO:0003676">
    <property type="term" value="F:nucleic acid binding"/>
    <property type="evidence" value="ECO:0007669"/>
    <property type="project" value="InterPro"/>
</dbReference>
<dbReference type="PANTHER" id="PTHR37984">
    <property type="entry name" value="PROTEIN CBG26694"/>
    <property type="match status" value="1"/>
</dbReference>
<accession>A0A0T6BD38</accession>
<keyword evidence="3" id="KW-0540">Nuclease</keyword>
<evidence type="ECO:0000256" key="4">
    <source>
        <dbReference type="ARBA" id="ARBA00022759"/>
    </source>
</evidence>
<dbReference type="GO" id="GO:0003964">
    <property type="term" value="F:RNA-directed DNA polymerase activity"/>
    <property type="evidence" value="ECO:0007669"/>
    <property type="project" value="UniProtKB-KW"/>
</dbReference>
<evidence type="ECO:0000256" key="6">
    <source>
        <dbReference type="ARBA" id="ARBA00022918"/>
    </source>
</evidence>
<evidence type="ECO:0000259" key="7">
    <source>
        <dbReference type="PROSITE" id="PS50994"/>
    </source>
</evidence>
<evidence type="ECO:0000256" key="5">
    <source>
        <dbReference type="ARBA" id="ARBA00022801"/>
    </source>
</evidence>
<dbReference type="PANTHER" id="PTHR37984:SF5">
    <property type="entry name" value="PROTEIN NYNRIN-LIKE"/>
    <property type="match status" value="1"/>
</dbReference>
<keyword evidence="1" id="KW-0808">Transferase</keyword>
<dbReference type="GO" id="GO:0004519">
    <property type="term" value="F:endonuclease activity"/>
    <property type="evidence" value="ECO:0007669"/>
    <property type="project" value="UniProtKB-KW"/>
</dbReference>
<evidence type="ECO:0000256" key="1">
    <source>
        <dbReference type="ARBA" id="ARBA00022679"/>
    </source>
</evidence>
<evidence type="ECO:0000256" key="2">
    <source>
        <dbReference type="ARBA" id="ARBA00022695"/>
    </source>
</evidence>
<feature type="domain" description="Integrase catalytic" evidence="7">
    <location>
        <begin position="141"/>
        <end position="293"/>
    </location>
</feature>
<dbReference type="OrthoDB" id="8065885at2759"/>
<dbReference type="Pfam" id="PF00665">
    <property type="entry name" value="rve"/>
    <property type="match status" value="1"/>
</dbReference>
<protein>
    <recommendedName>
        <fullName evidence="7">Integrase catalytic domain-containing protein</fullName>
    </recommendedName>
</protein>
<dbReference type="GO" id="GO:0042575">
    <property type="term" value="C:DNA polymerase complex"/>
    <property type="evidence" value="ECO:0007669"/>
    <property type="project" value="UniProtKB-ARBA"/>
</dbReference>
<keyword evidence="2" id="KW-0548">Nucleotidyltransferase</keyword>
<dbReference type="PROSITE" id="PS50994">
    <property type="entry name" value="INTEGRASE"/>
    <property type="match status" value="1"/>
</dbReference>
<dbReference type="CDD" id="cd09274">
    <property type="entry name" value="RNase_HI_RT_Ty3"/>
    <property type="match status" value="1"/>
</dbReference>
<dbReference type="Gene3D" id="3.30.420.10">
    <property type="entry name" value="Ribonuclease H-like superfamily/Ribonuclease H"/>
    <property type="match status" value="1"/>
</dbReference>
<feature type="non-terminal residue" evidence="8">
    <location>
        <position position="1"/>
    </location>
</feature>
<name>A0A0T6BD38_9SCAR</name>
<sequence length="474" mass="53937">LSKSEQNYSQLDKETLSLIFGVKKFHSYIYGREFELITDHKPLVHLLGPKKGIPIMAANRLQRWAVILSGYNYKIKYVESKRNGADGLSRIPLKKQINEEKDVSHLNFIQENVPNAQIQTRNDPILSKNNPPKTELSSWKWPEGPSMRLHADLLGPLNGKMYLIILDAYSKWVEVFTMNSISADQTISKFRDYFSRWGLPITLVTDNGTQFCSHSFELFLKSNGISHITTPIYSPYCNGAAENAVKTIKTSLKKILLSRDRIEEALPKYLFAYRITPHCTTSCSPAELQMGRQLRSRFSLMMPCNKENVSIKQSRQKKDYNGKRSSKIEVGDGVMVKDYRANKNKWSKATVIKKLGNVVFLVKLENGKVIKRHLNQISTIKVPLVNTPTEHSVNLPIVLSQTTSDLTETRCQSDTESDNHQVDVRETTTAIENTNNTSNIESKLLTNEKANLSLLPNTVRRSNRPRKPVTKLDL</sequence>
<organism evidence="8 9">
    <name type="scientific">Oryctes borbonicus</name>
    <dbReference type="NCBI Taxonomy" id="1629725"/>
    <lineage>
        <taxon>Eukaryota</taxon>
        <taxon>Metazoa</taxon>
        <taxon>Ecdysozoa</taxon>
        <taxon>Arthropoda</taxon>
        <taxon>Hexapoda</taxon>
        <taxon>Insecta</taxon>
        <taxon>Pterygota</taxon>
        <taxon>Neoptera</taxon>
        <taxon>Endopterygota</taxon>
        <taxon>Coleoptera</taxon>
        <taxon>Polyphaga</taxon>
        <taxon>Scarabaeiformia</taxon>
        <taxon>Scarabaeidae</taxon>
        <taxon>Dynastinae</taxon>
        <taxon>Oryctes</taxon>
    </lineage>
</organism>
<dbReference type="GO" id="GO:0016787">
    <property type="term" value="F:hydrolase activity"/>
    <property type="evidence" value="ECO:0007669"/>
    <property type="project" value="UniProtKB-KW"/>
</dbReference>
<evidence type="ECO:0000313" key="8">
    <source>
        <dbReference type="EMBL" id="KRT85166.1"/>
    </source>
</evidence>